<evidence type="ECO:0000259" key="12">
    <source>
        <dbReference type="Pfam" id="PF00593"/>
    </source>
</evidence>
<keyword evidence="4 8" id="KW-0812">Transmembrane</keyword>
<evidence type="ECO:0000259" key="13">
    <source>
        <dbReference type="Pfam" id="PF07715"/>
    </source>
</evidence>
<dbReference type="AlphaFoldDB" id="A0A2W7UH14"/>
<feature type="compositionally biased region" description="Polar residues" evidence="10">
    <location>
        <begin position="500"/>
        <end position="521"/>
    </location>
</feature>
<feature type="signal peptide" evidence="11">
    <location>
        <begin position="1"/>
        <end position="24"/>
    </location>
</feature>
<comment type="caution">
    <text evidence="14">The sequence shown here is derived from an EMBL/GenBank/DDBJ whole genome shotgun (WGS) entry which is preliminary data.</text>
</comment>
<dbReference type="Pfam" id="PF07715">
    <property type="entry name" value="Plug"/>
    <property type="match status" value="1"/>
</dbReference>
<keyword evidence="3 8" id="KW-1134">Transmembrane beta strand</keyword>
<feature type="domain" description="TonB-dependent receptor plug" evidence="13">
    <location>
        <begin position="114"/>
        <end position="220"/>
    </location>
</feature>
<comment type="subcellular location">
    <subcellularLocation>
        <location evidence="1 8">Cell outer membrane</location>
        <topology evidence="1 8">Multi-pass membrane protein</topology>
    </subcellularLocation>
</comment>
<evidence type="ECO:0000256" key="9">
    <source>
        <dbReference type="RuleBase" id="RU003357"/>
    </source>
</evidence>
<dbReference type="InterPro" id="IPR036942">
    <property type="entry name" value="Beta-barrel_TonB_sf"/>
</dbReference>
<dbReference type="SUPFAM" id="SSF56935">
    <property type="entry name" value="Porins"/>
    <property type="match status" value="1"/>
</dbReference>
<evidence type="ECO:0000256" key="7">
    <source>
        <dbReference type="ARBA" id="ARBA00023237"/>
    </source>
</evidence>
<comment type="similarity">
    <text evidence="8 9">Belongs to the TonB-dependent receptor family.</text>
</comment>
<dbReference type="EMBL" id="QKXH01000002">
    <property type="protein sequence ID" value="PZX94477.1"/>
    <property type="molecule type" value="Genomic_DNA"/>
</dbReference>
<dbReference type="OrthoDB" id="9768177at2"/>
<proteinExistence type="inferred from homology"/>
<evidence type="ECO:0000256" key="4">
    <source>
        <dbReference type="ARBA" id="ARBA00022692"/>
    </source>
</evidence>
<dbReference type="InterPro" id="IPR023997">
    <property type="entry name" value="TonB-dep_OMP_SusC/RagA_CS"/>
</dbReference>
<evidence type="ECO:0000313" key="15">
    <source>
        <dbReference type="Proteomes" id="UP000249177"/>
    </source>
</evidence>
<evidence type="ECO:0000256" key="2">
    <source>
        <dbReference type="ARBA" id="ARBA00022448"/>
    </source>
</evidence>
<feature type="chain" id="PRO_5015984958" evidence="11">
    <location>
        <begin position="25"/>
        <end position="1028"/>
    </location>
</feature>
<dbReference type="InterPro" id="IPR039426">
    <property type="entry name" value="TonB-dep_rcpt-like"/>
</dbReference>
<keyword evidence="5 9" id="KW-0798">TonB box</keyword>
<dbReference type="PROSITE" id="PS52016">
    <property type="entry name" value="TONB_DEPENDENT_REC_3"/>
    <property type="match status" value="1"/>
</dbReference>
<organism evidence="14 15">
    <name type="scientific">Flavobacterium aquariorum</name>
    <dbReference type="NCBI Taxonomy" id="2217670"/>
    <lineage>
        <taxon>Bacteria</taxon>
        <taxon>Pseudomonadati</taxon>
        <taxon>Bacteroidota</taxon>
        <taxon>Flavobacteriia</taxon>
        <taxon>Flavobacteriales</taxon>
        <taxon>Flavobacteriaceae</taxon>
        <taxon>Flavobacterium</taxon>
    </lineage>
</organism>
<gene>
    <name evidence="14" type="ORF">DOS84_02675</name>
</gene>
<dbReference type="Gene3D" id="2.170.130.10">
    <property type="entry name" value="TonB-dependent receptor, plug domain"/>
    <property type="match status" value="1"/>
</dbReference>
<dbReference type="InterPro" id="IPR000531">
    <property type="entry name" value="Beta-barrel_TonB"/>
</dbReference>
<dbReference type="Gene3D" id="2.40.170.20">
    <property type="entry name" value="TonB-dependent receptor, beta-barrel domain"/>
    <property type="match status" value="1"/>
</dbReference>
<dbReference type="Proteomes" id="UP000249177">
    <property type="component" value="Unassembled WGS sequence"/>
</dbReference>
<evidence type="ECO:0000256" key="6">
    <source>
        <dbReference type="ARBA" id="ARBA00023136"/>
    </source>
</evidence>
<dbReference type="InterPro" id="IPR037066">
    <property type="entry name" value="Plug_dom_sf"/>
</dbReference>
<dbReference type="Pfam" id="PF00593">
    <property type="entry name" value="TonB_dep_Rec_b-barrel"/>
    <property type="match status" value="1"/>
</dbReference>
<evidence type="ECO:0000256" key="1">
    <source>
        <dbReference type="ARBA" id="ARBA00004571"/>
    </source>
</evidence>
<evidence type="ECO:0000313" key="14">
    <source>
        <dbReference type="EMBL" id="PZX94477.1"/>
    </source>
</evidence>
<dbReference type="InterPro" id="IPR012910">
    <property type="entry name" value="Plug_dom"/>
</dbReference>
<keyword evidence="2 8" id="KW-0813">Transport</keyword>
<dbReference type="NCBIfam" id="TIGR04057">
    <property type="entry name" value="SusC_RagA_signa"/>
    <property type="match status" value="1"/>
</dbReference>
<dbReference type="InterPro" id="IPR023996">
    <property type="entry name" value="TonB-dep_OMP_SusC/RagA"/>
</dbReference>
<name>A0A2W7UH14_9FLAO</name>
<dbReference type="Pfam" id="PF13715">
    <property type="entry name" value="CarbopepD_reg_2"/>
    <property type="match status" value="1"/>
</dbReference>
<dbReference type="SUPFAM" id="SSF49464">
    <property type="entry name" value="Carboxypeptidase regulatory domain-like"/>
    <property type="match status" value="1"/>
</dbReference>
<evidence type="ECO:0000256" key="3">
    <source>
        <dbReference type="ARBA" id="ARBA00022452"/>
    </source>
</evidence>
<evidence type="ECO:0000256" key="8">
    <source>
        <dbReference type="PROSITE-ProRule" id="PRU01360"/>
    </source>
</evidence>
<dbReference type="InterPro" id="IPR008969">
    <property type="entry name" value="CarboxyPept-like_regulatory"/>
</dbReference>
<protein>
    <submittedName>
        <fullName evidence="14">SusC/RagA family TonB-linked outer membrane protein</fullName>
    </submittedName>
</protein>
<evidence type="ECO:0000256" key="5">
    <source>
        <dbReference type="ARBA" id="ARBA00023077"/>
    </source>
</evidence>
<dbReference type="Gene3D" id="2.60.40.1120">
    <property type="entry name" value="Carboxypeptidase-like, regulatory domain"/>
    <property type="match status" value="1"/>
</dbReference>
<evidence type="ECO:0000256" key="11">
    <source>
        <dbReference type="SAM" id="SignalP"/>
    </source>
</evidence>
<keyword evidence="7 8" id="KW-0998">Cell outer membrane</keyword>
<dbReference type="GO" id="GO:0009279">
    <property type="term" value="C:cell outer membrane"/>
    <property type="evidence" value="ECO:0007669"/>
    <property type="project" value="UniProtKB-SubCell"/>
</dbReference>
<dbReference type="NCBIfam" id="TIGR04056">
    <property type="entry name" value="OMP_RagA_SusC"/>
    <property type="match status" value="1"/>
</dbReference>
<feature type="region of interest" description="Disordered" evidence="10">
    <location>
        <begin position="493"/>
        <end position="521"/>
    </location>
</feature>
<keyword evidence="6 8" id="KW-0472">Membrane</keyword>
<dbReference type="RefSeq" id="WP_111408579.1">
    <property type="nucleotide sequence ID" value="NZ_QKXH01000002.1"/>
</dbReference>
<accession>A0A2W7UH14</accession>
<keyword evidence="15" id="KW-1185">Reference proteome</keyword>
<sequence>MMRKKIIYNLFLFGIILSGSIMHAQSVKGNVSDSSGPIPQVNVVVKGTSLSTSTDFDGNYSLNNVSADAVLVFSYIGYKNREIAVNGQTVVNAKLESDSQKLDEVIVVGYSSLKKQSITGAVSQVNMGELAKTKVSDVGQALQGQVAGVSVSANTGAPGDGLKIRIRGESTLGNNDVLYVVDGVATRDISFLNMSDVKSMTVLKDAAATAIYGSRSAGGVVILTTKSGSKGKSNIDVEYYSGTSFATNLPKMLNANQYLTVMDQAWHNSNNNPAGAISPYKTDQTNGNVNGIPLSDTNWLDQLFTSGRTNNLQLSVSGGSEKTQYLISGGYFGQDGIVVGDNDTYRRINFRTNINTEVTDRFKVGTNLQITSTRQDKMSSSGDAPGVIRHALLRPSVLGVYKDVNDPTYKANDPYTDLPFYLNNNPNGGWSQNYEFTSNPLAIVHFTDDVRSAFKTFGNVYGEYAFLADKSLKFKSNLGAEITFDHNKAFGENFGDDNDNSANETYPGQGRQNRPSSLNENRGEATTFTFANTLNYTKTIADKHSISALLGSETVSYDQSAVGGSRQNYNNTTDPFRYLDYGSDVNKHSSGSAESWNLISFFGSANYGYDNKYLVSGTIRADGSSRFGPNNKWGYFPSVSGGWVMSKEKFMENAKWISNLKWRASWGQSGNQEIPNNAYETLVTETGGIVNIVRYGNPDLKWETTTQTNFGADLSVLDNKLTFSADYFDKKTDDILLTVGLPSSTVGQINRTYVNAGVVTNKGFEFGANFQNNDHDFKYGINANIATLKNNVEQLQQYVTEIVDDKTHTKTVVGQPISSYYGLQFDGIYQNAAEVSSTLFSNENGAKPGDIKFKDLNGDGQINADDRTFIGSSIPKVTYGFSFNAEYKRFDMSFLFQGVSGVDRYNDLKQILDYDSRPFNSTTAVLGAWNGEGTSNTTPRNTLNDNGGSQVSSVFVEDASYLRLKNLEIGYTFDPKIIGDTYLRMYVSGQNLLTFTNYTGLDPESTSFIDQGTYPQSTSILIGLKFKI</sequence>
<reference evidence="14 15" key="1">
    <citation type="submission" date="2018-06" db="EMBL/GenBank/DDBJ databases">
        <title>Flavobacterium sp IMCC34762, genome.</title>
        <authorList>
            <person name="Joung Y."/>
            <person name="Cho J."/>
            <person name="Song J."/>
        </authorList>
    </citation>
    <scope>NUCLEOTIDE SEQUENCE [LARGE SCALE GENOMIC DNA]</scope>
    <source>
        <strain evidence="14 15">IMCC34762</strain>
    </source>
</reference>
<evidence type="ECO:0000256" key="10">
    <source>
        <dbReference type="SAM" id="MobiDB-lite"/>
    </source>
</evidence>
<feature type="domain" description="TonB-dependent receptor-like beta-barrel" evidence="12">
    <location>
        <begin position="427"/>
        <end position="992"/>
    </location>
</feature>
<keyword evidence="11" id="KW-0732">Signal</keyword>